<evidence type="ECO:0000256" key="2">
    <source>
        <dbReference type="SAM" id="Phobius"/>
    </source>
</evidence>
<feature type="non-terminal residue" evidence="3">
    <location>
        <position position="1"/>
    </location>
</feature>
<dbReference type="Proteomes" id="UP000265618">
    <property type="component" value="Unassembled WGS sequence"/>
</dbReference>
<evidence type="ECO:0000313" key="4">
    <source>
        <dbReference type="Proteomes" id="UP000265618"/>
    </source>
</evidence>
<proteinExistence type="predicted"/>
<dbReference type="EMBL" id="BDIP01002203">
    <property type="protein sequence ID" value="GCA63066.1"/>
    <property type="molecule type" value="Genomic_DNA"/>
</dbReference>
<evidence type="ECO:0000256" key="1">
    <source>
        <dbReference type="SAM" id="MobiDB-lite"/>
    </source>
</evidence>
<keyword evidence="2" id="KW-0472">Membrane</keyword>
<protein>
    <recommendedName>
        <fullName evidence="5">Ig-like domain-containing protein</fullName>
    </recommendedName>
</protein>
<dbReference type="Gene3D" id="2.60.40.10">
    <property type="entry name" value="Immunoglobulins"/>
    <property type="match status" value="9"/>
</dbReference>
<feature type="transmembrane region" description="Helical" evidence="2">
    <location>
        <begin position="1820"/>
        <end position="1844"/>
    </location>
</feature>
<feature type="compositionally biased region" description="Polar residues" evidence="1">
    <location>
        <begin position="1932"/>
        <end position="1941"/>
    </location>
</feature>
<sequence length="1962" mass="205000">IHAGASAPVPYAKGTSTYSSANSVLVSPTSDKVAGTAWSLTLTLKDSNDSVWTNEETVYYGFDSNDPSLVASYDSSTHVYTMAAPAAVYQTAQDYVAKVAVNTASTPFLESDTITVVAGAASASGSLLVAPTSSVSGTDDYTITVTIRDEYQNVITTGKTVKFVFTVDGADVQVWTALDRDTYVYSLYMFASVGQVIGTHPYSITFNGSTLLTGNSLTVVAPVFGDNCVVTYPLTGQVAGVPFDVTLTLKDEQNQVHTDPVTIYTYVDKAYALVPFDSTTNTYTVTSPASWTTAATNYEIIFMRTQSGFNTIAKTGQMSVIHAAPDADHCYYSLAERSAESRDRPTVPGQEWSVSVDLYDAYDNEVNTPVDVDITFAMGTTVVTTAMISRAVSTTTSGDQYEYVKAAPYPGVGDISGTWDISITVDGTPDFFGGTEYVIIGTVPSATECTLVAPTVDIPAGDGFTMTLTLRDENGDPITLIGYSVEAVFNVGNSQQYLNGVYDSVSDTYTITSDSSVDEVVGTHSYTIEWNYVELKTGSVTITTGALSDTGSTYVAPTTNRTAGTNWGVSFTPSDAYSNPVSVTSVEAVYTLDSDTHTETLVQNTSTPTKYDAYAPTAVTNKAGVWAVSITVDGQEDFLSGKSVTVVAAAPSAPDTVLVAPTSDVTAGAGFTLSITIRDEYQNVVSTGSAVQAVFSVDGSDVTLTAVYASTTSVYTVTSTAAIDEVAGTHSYTVTYDGSDYVTGNSVTVVAGEMDSTTSTFTVPNADVVAGTPVSVSAILRDEYGNTLLTDLSLRARFSYTRTSGGSSRTDVAMSFDSSTHTYTAAALEQTYTAVHEYSVSVLSSSSQVLLQDSVTVVPASASTSESTLTVPDADLMADTPFSVSLALADEYTNTITAEQTVSMVFIGKASPVTVTPSYDSSTYVYTAAAPASVYETAAAYTVLCTVEGVAPFLSDSVTIVSHTPDAPSSTLTVPDGDLEACDACSVSLVLADENSNTLFVEKVVSMVFTGLASPVSVTPTFDSSSLVYTAAAPTSLCQTAGSYTVSCTVEGVPSFLSDTITVVAGEADASTTTFTVPTSDVVAGTPFSMGATLRDEYGNTLLSDVSLKVRVYYADPSGGGQRTDIPMTFDPSTHTYSCAAIATTSNTARTSALMLIQLSPSFTKIMEDSLTVVPASPDATESWLTVPSADLVAGTPFSVTLDLEDKYSNTITAEQTVSIVFTGGASPVSVTPTYDSASYVYTAAAPAAVYEYAAEHTVSCTVNGVTSFISRGVTVLPGDADASTSTFTVPTDDVVAGTAFTLNAVLRDEYSNMLTSDQSMAVVFTGPSSSGGSTTYPSNMRFDYSADTYFVTAPTDVYRYAADYTVTLADQGTYTQFIDGGSFTVVPASPHAPSSTFTVHDTNQVAGTFMSISLTLADEYTNTIFAEQSVSFVVAGGPSPVTLSPTYDPSQGVYFTVAPASVYETAAEYTISCTVNGETSFLSEDVTVSPGDADASTSTFTVPNGDVVAGTPFSFTAVIRDEYGNTLWTDQELSVRLEWSTEFGSSAYGDAMVFDSTTMVHTFTAPQSVYDYVALSTVMLSTAAPPYIRPVTFMQGYSVNVVPAPPHSPSSTLTVPQGDLDAGTAFAVTLALVDEYTNTITAEQSVAIVFTGGASPVSVTPTYDSATSVYTAAAPASVTETAAAYTVSCTVEGVAPFLSDSVTVVAAAADPVASPVTTTTTTRRRRGRTSSFTVAVTDSYGNSASSATASSSSKAVSPHIVALSAQGDGWSVSETATYNPSTSLYTVSLLWPGSGEATLVLTVDGVAAEKQVVDIGVSVAFMIVAPLLCLALVGTGVAVWVYWPRIMHMLHGDTKMEESKEDVTLPSVSEGVVVEAVPVAVSMPVTQGVVLMPMPIPVAPTTSSAPLMPIDPYPVSPDHVSVDVPHIQPVEASQSHPNSESDTDLTHSDDISISDPSGDMV</sequence>
<name>A0A391NSK3_9EUKA</name>
<keyword evidence="4" id="KW-1185">Reference proteome</keyword>
<keyword evidence="2" id="KW-1133">Transmembrane helix</keyword>
<dbReference type="InterPro" id="IPR013783">
    <property type="entry name" value="Ig-like_fold"/>
</dbReference>
<evidence type="ECO:0000313" key="3">
    <source>
        <dbReference type="EMBL" id="GCA63066.1"/>
    </source>
</evidence>
<accession>A0A391NSK3</accession>
<organism evidence="3 4">
    <name type="scientific">Kipferlia bialata</name>
    <dbReference type="NCBI Taxonomy" id="797122"/>
    <lineage>
        <taxon>Eukaryota</taxon>
        <taxon>Metamonada</taxon>
        <taxon>Carpediemonas-like organisms</taxon>
        <taxon>Kipferlia</taxon>
    </lineage>
</organism>
<comment type="caution">
    <text evidence="3">The sequence shown here is derived from an EMBL/GenBank/DDBJ whole genome shotgun (WGS) entry which is preliminary data.</text>
</comment>
<evidence type="ECO:0008006" key="5">
    <source>
        <dbReference type="Google" id="ProtNLM"/>
    </source>
</evidence>
<feature type="region of interest" description="Disordered" evidence="1">
    <location>
        <begin position="1931"/>
        <end position="1962"/>
    </location>
</feature>
<reference evidence="3 4" key="1">
    <citation type="journal article" date="2018" name="PLoS ONE">
        <title>The draft genome of Kipferlia bialata reveals reductive genome evolution in fornicate parasites.</title>
        <authorList>
            <person name="Tanifuji G."/>
            <person name="Takabayashi S."/>
            <person name="Kume K."/>
            <person name="Takagi M."/>
            <person name="Nakayama T."/>
            <person name="Kamikawa R."/>
            <person name="Inagaki Y."/>
            <person name="Hashimoto T."/>
        </authorList>
    </citation>
    <scope>NUCLEOTIDE SEQUENCE [LARGE SCALE GENOMIC DNA]</scope>
    <source>
        <strain evidence="3">NY0173</strain>
    </source>
</reference>
<gene>
    <name evidence="3" type="ORF">KIPB_007653</name>
</gene>
<keyword evidence="2" id="KW-0812">Transmembrane</keyword>
<feature type="compositionally biased region" description="Low complexity" evidence="1">
    <location>
        <begin position="1952"/>
        <end position="1962"/>
    </location>
</feature>